<keyword evidence="3" id="KW-0472">Membrane</keyword>
<dbReference type="Pfam" id="PF13416">
    <property type="entry name" value="SBP_bac_8"/>
    <property type="match status" value="1"/>
</dbReference>
<dbReference type="RefSeq" id="WP_315604237.1">
    <property type="nucleotide sequence ID" value="NZ_CP130318.1"/>
</dbReference>
<evidence type="ECO:0000313" key="7">
    <source>
        <dbReference type="EMBL" id="WNQ10463.1"/>
    </source>
</evidence>
<evidence type="ECO:0000256" key="6">
    <source>
        <dbReference type="SAM" id="SignalP"/>
    </source>
</evidence>
<proteinExistence type="predicted"/>
<dbReference type="KEGG" id="paun:MJA45_23040"/>
<dbReference type="SUPFAM" id="SSF53850">
    <property type="entry name" value="Periplasmic binding protein-like II"/>
    <property type="match status" value="1"/>
</dbReference>
<evidence type="ECO:0000256" key="5">
    <source>
        <dbReference type="ARBA" id="ARBA00023288"/>
    </source>
</evidence>
<evidence type="ECO:0000256" key="4">
    <source>
        <dbReference type="ARBA" id="ARBA00023139"/>
    </source>
</evidence>
<dbReference type="Gene3D" id="3.40.190.10">
    <property type="entry name" value="Periplasmic binding protein-like II"/>
    <property type="match status" value="2"/>
</dbReference>
<dbReference type="PROSITE" id="PS51257">
    <property type="entry name" value="PROKAR_LIPOPROTEIN"/>
    <property type="match status" value="1"/>
</dbReference>
<evidence type="ECO:0000313" key="8">
    <source>
        <dbReference type="Proteomes" id="UP001305702"/>
    </source>
</evidence>
<dbReference type="EMBL" id="CP130318">
    <property type="protein sequence ID" value="WNQ10463.1"/>
    <property type="molecule type" value="Genomic_DNA"/>
</dbReference>
<name>A0AA96LC73_9BACL</name>
<keyword evidence="4" id="KW-0564">Palmitate</keyword>
<dbReference type="PANTHER" id="PTHR43649">
    <property type="entry name" value="ARABINOSE-BINDING PROTEIN-RELATED"/>
    <property type="match status" value="1"/>
</dbReference>
<dbReference type="InterPro" id="IPR050490">
    <property type="entry name" value="Bact_solute-bd_prot1"/>
</dbReference>
<sequence>MKKKWTVLLVTSSLCLGTALSACSKSEPAASPQSTSPAGTAANAPKKLHVLLSHSEAAYAKQAKDDDPYVKELSKLSGYDLKFEFLGHADYGQQLSLRFASGELADLVRTDSINSTNHSGAVDQGVFQELGPLIDKYAPSLKKKIPETAWKSPRVTKDGKIYGIPVGTGMPADGVVFIRQDWLDKLHMSMPKTLDDYLKFFEGVKKEDMNGNGDPNDEYGIGIFNSFWGDYFIPAFGVHPGLFNLRDGKLTPDFLDPKMKDAIAFWKKLYDNGYVNPNLFTKKEDEHNASIAKGEVGSWGAAVYQYSAGYGKDNAPKTFINQPGASISMAEAPKGPDGKGGIGVQGDGIYFVWVIPSKSKNVEESLKFLEWAWTSPEAEKFYAYGIKGVNYTEENGKINYDSSAPANADKNAFQMYQLSLNMKEIGFASPLVLKVAPEADKLIKGYETASRNMIKHDGLYMPRLKSLSNKPELALGLGSSNLFTDMFAKVVTGKAPLDSAFDNFVADWKKRGGDEVIQEATEWYNSFHKK</sequence>
<feature type="chain" id="PRO_5041741143" evidence="6">
    <location>
        <begin position="22"/>
        <end position="530"/>
    </location>
</feature>
<keyword evidence="1" id="KW-1003">Cell membrane</keyword>
<keyword evidence="8" id="KW-1185">Reference proteome</keyword>
<feature type="signal peptide" evidence="6">
    <location>
        <begin position="1"/>
        <end position="21"/>
    </location>
</feature>
<reference evidence="7 8" key="1">
    <citation type="submission" date="2022-02" db="EMBL/GenBank/DDBJ databases">
        <title>Paenibacillus sp. MBLB1776 Whole Genome Shotgun Sequencing.</title>
        <authorList>
            <person name="Hwang C.Y."/>
            <person name="Cho E.-S."/>
            <person name="Seo M.-J."/>
        </authorList>
    </citation>
    <scope>NUCLEOTIDE SEQUENCE [LARGE SCALE GENOMIC DNA]</scope>
    <source>
        <strain evidence="7 8">MBLB1776</strain>
    </source>
</reference>
<keyword evidence="5" id="KW-0449">Lipoprotein</keyword>
<dbReference type="PANTHER" id="PTHR43649:SF33">
    <property type="entry name" value="POLYGALACTURONAN_RHAMNOGALACTURONAN-BINDING PROTEIN YTCQ"/>
    <property type="match status" value="1"/>
</dbReference>
<keyword evidence="2 6" id="KW-0732">Signal</keyword>
<evidence type="ECO:0000256" key="2">
    <source>
        <dbReference type="ARBA" id="ARBA00022729"/>
    </source>
</evidence>
<gene>
    <name evidence="7" type="ORF">MJA45_23040</name>
</gene>
<dbReference type="Proteomes" id="UP001305702">
    <property type="component" value="Chromosome"/>
</dbReference>
<dbReference type="InterPro" id="IPR006059">
    <property type="entry name" value="SBP"/>
</dbReference>
<organism evidence="7 8">
    <name type="scientific">Paenibacillus aurantius</name>
    <dbReference type="NCBI Taxonomy" id="2918900"/>
    <lineage>
        <taxon>Bacteria</taxon>
        <taxon>Bacillati</taxon>
        <taxon>Bacillota</taxon>
        <taxon>Bacilli</taxon>
        <taxon>Bacillales</taxon>
        <taxon>Paenibacillaceae</taxon>
        <taxon>Paenibacillus</taxon>
    </lineage>
</organism>
<protein>
    <submittedName>
        <fullName evidence="7">Extracellular solute-binding protein</fullName>
    </submittedName>
</protein>
<evidence type="ECO:0000256" key="1">
    <source>
        <dbReference type="ARBA" id="ARBA00022475"/>
    </source>
</evidence>
<evidence type="ECO:0000256" key="3">
    <source>
        <dbReference type="ARBA" id="ARBA00023136"/>
    </source>
</evidence>
<accession>A0AA96LC73</accession>
<dbReference type="AlphaFoldDB" id="A0AA96LC73"/>